<feature type="transmembrane region" description="Helical" evidence="11">
    <location>
        <begin position="745"/>
        <end position="767"/>
    </location>
</feature>
<reference evidence="14 15" key="1">
    <citation type="submission" date="2017-06" db="EMBL/GenBank/DDBJ databases">
        <title>A platform for efficient transgenesis in Macrostomum lignano, a flatworm model organism for stem cell research.</title>
        <authorList>
            <person name="Berezikov E."/>
        </authorList>
    </citation>
    <scope>NUCLEOTIDE SEQUENCE [LARGE SCALE GENOMIC DNA]</scope>
    <source>
        <strain evidence="14">DV1</strain>
        <tissue evidence="14">Whole organism</tissue>
    </source>
</reference>
<dbReference type="Gene3D" id="1.10.287.70">
    <property type="match status" value="1"/>
</dbReference>
<proteinExistence type="predicted"/>
<dbReference type="InterPro" id="IPR015683">
    <property type="entry name" value="Ionotropic_Glu_rcpt"/>
</dbReference>
<dbReference type="AlphaFoldDB" id="A0A267FKN8"/>
<keyword evidence="3 11" id="KW-0812">Transmembrane</keyword>
<keyword evidence="4 11" id="KW-1133">Transmembrane helix</keyword>
<evidence type="ECO:0000256" key="7">
    <source>
        <dbReference type="ARBA" id="ARBA00023170"/>
    </source>
</evidence>
<evidence type="ECO:0000256" key="3">
    <source>
        <dbReference type="ARBA" id="ARBA00022692"/>
    </source>
</evidence>
<dbReference type="InterPro" id="IPR001320">
    <property type="entry name" value="Iontro_rcpt_C"/>
</dbReference>
<feature type="signal peptide" evidence="12">
    <location>
        <begin position="1"/>
        <end position="28"/>
    </location>
</feature>
<dbReference type="SUPFAM" id="SSF53850">
    <property type="entry name" value="Periplasmic binding protein-like II"/>
    <property type="match status" value="1"/>
</dbReference>
<organism evidence="14 15">
    <name type="scientific">Macrostomum lignano</name>
    <dbReference type="NCBI Taxonomy" id="282301"/>
    <lineage>
        <taxon>Eukaryota</taxon>
        <taxon>Metazoa</taxon>
        <taxon>Spiralia</taxon>
        <taxon>Lophotrochozoa</taxon>
        <taxon>Platyhelminthes</taxon>
        <taxon>Rhabditophora</taxon>
        <taxon>Macrostomorpha</taxon>
        <taxon>Macrostomida</taxon>
        <taxon>Macrostomidae</taxon>
        <taxon>Macrostomum</taxon>
    </lineage>
</organism>
<keyword evidence="6 11" id="KW-0472">Membrane</keyword>
<evidence type="ECO:0000313" key="15">
    <source>
        <dbReference type="Proteomes" id="UP000215902"/>
    </source>
</evidence>
<dbReference type="GO" id="GO:0016020">
    <property type="term" value="C:membrane"/>
    <property type="evidence" value="ECO:0007669"/>
    <property type="project" value="UniProtKB-SubCell"/>
</dbReference>
<evidence type="ECO:0000256" key="11">
    <source>
        <dbReference type="SAM" id="Phobius"/>
    </source>
</evidence>
<name>A0A267FKN8_9PLAT</name>
<evidence type="ECO:0000256" key="12">
    <source>
        <dbReference type="SAM" id="SignalP"/>
    </source>
</evidence>
<dbReference type="GO" id="GO:0015276">
    <property type="term" value="F:ligand-gated monoatomic ion channel activity"/>
    <property type="evidence" value="ECO:0007669"/>
    <property type="project" value="InterPro"/>
</dbReference>
<keyword evidence="8" id="KW-0325">Glycoprotein</keyword>
<feature type="transmembrane region" description="Helical" evidence="11">
    <location>
        <begin position="548"/>
        <end position="573"/>
    </location>
</feature>
<evidence type="ECO:0000313" key="14">
    <source>
        <dbReference type="EMBL" id="PAA73764.1"/>
    </source>
</evidence>
<comment type="subcellular location">
    <subcellularLocation>
        <location evidence="1">Membrane</location>
        <topology evidence="1">Multi-pass membrane protein</topology>
    </subcellularLocation>
</comment>
<comment type="caution">
    <text evidence="14">The sequence shown here is derived from an EMBL/GenBank/DDBJ whole genome shotgun (WGS) entry which is preliminary data.</text>
</comment>
<protein>
    <recommendedName>
        <fullName evidence="13">Ionotropic glutamate receptor C-terminal domain-containing protein</fullName>
    </recommendedName>
</protein>
<evidence type="ECO:0000256" key="10">
    <source>
        <dbReference type="ARBA" id="ARBA00023303"/>
    </source>
</evidence>
<evidence type="ECO:0000259" key="13">
    <source>
        <dbReference type="Pfam" id="PF00060"/>
    </source>
</evidence>
<keyword evidence="15" id="KW-1185">Reference proteome</keyword>
<dbReference type="STRING" id="282301.A0A267FKN8"/>
<accession>A0A267FKN8</accession>
<feature type="domain" description="Ionotropic glutamate receptor C-terminal" evidence="13">
    <location>
        <begin position="485"/>
        <end position="753"/>
    </location>
</feature>
<evidence type="ECO:0000256" key="6">
    <source>
        <dbReference type="ARBA" id="ARBA00023136"/>
    </source>
</evidence>
<keyword evidence="12" id="KW-0732">Signal</keyword>
<dbReference type="Proteomes" id="UP000215902">
    <property type="component" value="Unassembled WGS sequence"/>
</dbReference>
<keyword evidence="5" id="KW-0406">Ion transport</keyword>
<evidence type="ECO:0000256" key="9">
    <source>
        <dbReference type="ARBA" id="ARBA00023286"/>
    </source>
</evidence>
<evidence type="ECO:0000256" key="8">
    <source>
        <dbReference type="ARBA" id="ARBA00023180"/>
    </source>
</evidence>
<evidence type="ECO:0000256" key="5">
    <source>
        <dbReference type="ARBA" id="ARBA00023065"/>
    </source>
</evidence>
<sequence length="867" mass="96291">MSQPNPGFLRSLFATILLLTIAASAAKSQTIKIGVHNDVKILNSLTSLNSSEVARLFNITFINVSSFHLGPDPETLVQVRSYLESVRSNPPHLIIGGYNGTVSAIASELGIPYYCTSPSHQSPLLMDATYLNASSLLLMNSYMEDMIAAAQQLTNSIIQRQALIVVTDDISDSVNFLLNSLSDQALHMVLLNGSIRDSLYNASLKFNISSAVFQTMFTSDLMLEALLPEAARLSLMKNVSFWIITDLFPNSSQLLAYRRTGCTMFSFALQSAASNVTSPDALTLAMAQDAINHYLKVVDGGRLSFDLSRALLTSYNGILGQLHFSSGTRRNLYSQLNTMMTSYRLPYLEEFGVWAKNNSGGIALIRGGLRSKLPILRVLTFMRQPFTMASPTEYYGFSISVLNHLSAGLFEWDVVPVAENGDLLPLLRQGAGDLIANPMQMPLDNIKNDSNVSYSSWPLMYTSVSAMGYAESPKLSFLSPLFPFSWNVWLAVVVAFVILSATLYSIDKISPNDYRRPKFSISESVFFVYSSFMMSKLSAKAIKPSSRIFILILWFASLMYCTTYGTNAFFLLIRSNRALPFTSLDGLYNQSGRYYRVLVENSTSSGILAAQPEGSVYRKLATADLWVESEEAALALIKNQTALPDGRQPVYVGDGAAISYAVAKSCDLMMAGSNELYRPLFLAMRAGLDPQLRRTINDRIQSMSDRGLLDQYKDTYWSEIKCSSNDYLINAKELNSIHIEQVSGIFIVLACALGLSFIVLLLEHAFYQLQLYWHRMKVNSRLEFMKPYQAEVTNVTPSGIRVRVQGWVEFLPNQMLSPDPTKKMTAADLEIRIGDSVEVVYLGNDPKTGERLFRRNAESVEVGKIGI</sequence>
<keyword evidence="7" id="KW-0675">Receptor</keyword>
<keyword evidence="9" id="KW-1071">Ligand-gated ion channel</keyword>
<evidence type="ECO:0000256" key="1">
    <source>
        <dbReference type="ARBA" id="ARBA00004141"/>
    </source>
</evidence>
<keyword evidence="2" id="KW-0813">Transport</keyword>
<gene>
    <name evidence="14" type="ORF">BOX15_Mlig026429g3</name>
</gene>
<dbReference type="EMBL" id="NIVC01000995">
    <property type="protein sequence ID" value="PAA73764.1"/>
    <property type="molecule type" value="Genomic_DNA"/>
</dbReference>
<feature type="chain" id="PRO_5012153477" description="Ionotropic glutamate receptor C-terminal domain-containing protein" evidence="12">
    <location>
        <begin position="29"/>
        <end position="867"/>
    </location>
</feature>
<evidence type="ECO:0000256" key="2">
    <source>
        <dbReference type="ARBA" id="ARBA00022448"/>
    </source>
</evidence>
<dbReference type="PANTHER" id="PTHR18966">
    <property type="entry name" value="IONOTROPIC GLUTAMATE RECEPTOR"/>
    <property type="match status" value="1"/>
</dbReference>
<evidence type="ECO:0000256" key="4">
    <source>
        <dbReference type="ARBA" id="ARBA00022989"/>
    </source>
</evidence>
<keyword evidence="10" id="KW-0407">Ion channel</keyword>
<dbReference type="Pfam" id="PF00060">
    <property type="entry name" value="Lig_chan"/>
    <property type="match status" value="1"/>
</dbReference>
<feature type="transmembrane region" description="Helical" evidence="11">
    <location>
        <begin position="486"/>
        <end position="506"/>
    </location>
</feature>